<keyword evidence="1" id="KW-0040">ANK repeat</keyword>
<dbReference type="SMART" id="SM00827">
    <property type="entry name" value="PKS_AT"/>
    <property type="match status" value="1"/>
</dbReference>
<evidence type="ECO:0000256" key="1">
    <source>
        <dbReference type="PROSITE-ProRule" id="PRU00023"/>
    </source>
</evidence>
<sequence>MPYLEDGETWCQDYDVKEDGMAENRPGHKKFASYKLPTWAKHPLTHPFNGVIVTAKDYMYTAGDGFVNPLGWSIAHIACKYGDVAMLDMCTAEELSRPSSMGDRPAHYAVMYGTSWCLQKLVELGADTVSRNNAGDTPENRIWKTRDLHTSEQEWIFQALKGELVEKNSVKAQEYNLVKRRAMGNDAVVTERLDKDLLKQRKYLFGTGGYEKPYPVPEQLKGRLDLPLSKVEKPEKKEPPLPVALLFPGQGSQYIGMLKDVMERPAVKSMLDKAESILGWDVRELCLKGPEEKLSETKYCQPIMFIAGLAAVEVLRETKPEVVDRPFCVAGLSLGEYTAIVAAGVLSFEDGLKLVQLRAEAMQDAATRVPQAMCSVAGLDRAKVDQLCLDAKGADPSPDPQCQVANFLFPSGFTCAGTKVAIDELCKRATAAKALQARLIKTSGAFHTPLMAPAQEQLSRALDAASQRMMPPRCSIYFNINGRRVKENSDPATFIELMKLQLTNEVLWEPSIRAMIMDGVKDFFEVGPLKQLKSMLKRIDADAFKRTENVSV</sequence>
<dbReference type="EMBL" id="CAMXCT030002779">
    <property type="protein sequence ID" value="CAL4787727.1"/>
    <property type="molecule type" value="Genomic_DNA"/>
</dbReference>
<dbReference type="InterPro" id="IPR036770">
    <property type="entry name" value="Ankyrin_rpt-contain_sf"/>
</dbReference>
<dbReference type="InterPro" id="IPR016035">
    <property type="entry name" value="Acyl_Trfase/lysoPLipase"/>
</dbReference>
<dbReference type="Gene3D" id="3.40.366.10">
    <property type="entry name" value="Malonyl-Coenzyme A Acyl Carrier Protein, domain 2"/>
    <property type="match status" value="1"/>
</dbReference>
<evidence type="ECO:0000259" key="2">
    <source>
        <dbReference type="SMART" id="SM00827"/>
    </source>
</evidence>
<evidence type="ECO:0000313" key="5">
    <source>
        <dbReference type="Proteomes" id="UP001152797"/>
    </source>
</evidence>
<dbReference type="InterPro" id="IPR016036">
    <property type="entry name" value="Malonyl_transacylase_ACP-bd"/>
</dbReference>
<gene>
    <name evidence="3" type="ORF">C1SCF055_LOCUS26533</name>
</gene>
<proteinExistence type="predicted"/>
<protein>
    <submittedName>
        <fullName evidence="4">Malonyl-CoA-acyl carrier protein transacylase, mitochondrial</fullName>
    </submittedName>
</protein>
<dbReference type="Proteomes" id="UP001152797">
    <property type="component" value="Unassembled WGS sequence"/>
</dbReference>
<feature type="domain" description="Malonyl-CoA:ACP transacylase (MAT)" evidence="2">
    <location>
        <begin position="246"/>
        <end position="546"/>
    </location>
</feature>
<dbReference type="InterPro" id="IPR052760">
    <property type="entry name" value="Mitochondrial_malonyltrans"/>
</dbReference>
<feature type="repeat" description="ANK" evidence="1">
    <location>
        <begin position="101"/>
        <end position="133"/>
    </location>
</feature>
<dbReference type="Gene3D" id="1.25.40.20">
    <property type="entry name" value="Ankyrin repeat-containing domain"/>
    <property type="match status" value="1"/>
</dbReference>
<dbReference type="Pfam" id="PF00698">
    <property type="entry name" value="Acyl_transf_1"/>
    <property type="match status" value="1"/>
</dbReference>
<dbReference type="SUPFAM" id="SSF48403">
    <property type="entry name" value="Ankyrin repeat"/>
    <property type="match status" value="1"/>
</dbReference>
<dbReference type="Gene3D" id="3.30.70.250">
    <property type="entry name" value="Malonyl-CoA ACP transacylase, ACP-binding"/>
    <property type="match status" value="1"/>
</dbReference>
<accession>A0A9P1G7B2</accession>
<dbReference type="InterPro" id="IPR002110">
    <property type="entry name" value="Ankyrin_rpt"/>
</dbReference>
<dbReference type="PANTHER" id="PTHR47170">
    <property type="entry name" value="MALONYL-COA ACP TRANSACYLASE, ACP-BINDING"/>
    <property type="match status" value="1"/>
</dbReference>
<dbReference type="InterPro" id="IPR014043">
    <property type="entry name" value="Acyl_transferase_dom"/>
</dbReference>
<dbReference type="AlphaFoldDB" id="A0A9P1G7B2"/>
<dbReference type="InterPro" id="IPR001227">
    <property type="entry name" value="Ac_transferase_dom_sf"/>
</dbReference>
<organism evidence="3">
    <name type="scientific">Cladocopium goreaui</name>
    <dbReference type="NCBI Taxonomy" id="2562237"/>
    <lineage>
        <taxon>Eukaryota</taxon>
        <taxon>Sar</taxon>
        <taxon>Alveolata</taxon>
        <taxon>Dinophyceae</taxon>
        <taxon>Suessiales</taxon>
        <taxon>Symbiodiniaceae</taxon>
        <taxon>Cladocopium</taxon>
    </lineage>
</organism>
<comment type="caution">
    <text evidence="3">The sequence shown here is derived from an EMBL/GenBank/DDBJ whole genome shotgun (WGS) entry which is preliminary data.</text>
</comment>
<reference evidence="3" key="1">
    <citation type="submission" date="2022-10" db="EMBL/GenBank/DDBJ databases">
        <authorList>
            <person name="Chen Y."/>
            <person name="Dougan E. K."/>
            <person name="Chan C."/>
            <person name="Rhodes N."/>
            <person name="Thang M."/>
        </authorList>
    </citation>
    <scope>NUCLEOTIDE SEQUENCE</scope>
</reference>
<dbReference type="EMBL" id="CAMXCT010002779">
    <property type="protein sequence ID" value="CAI4000415.1"/>
    <property type="molecule type" value="Genomic_DNA"/>
</dbReference>
<dbReference type="PANTHER" id="PTHR47170:SF2">
    <property type="entry name" value="MALONYL-COA:ACP TRANSACYLASE (MAT) DOMAIN-CONTAINING PROTEIN"/>
    <property type="match status" value="1"/>
</dbReference>
<evidence type="ECO:0000313" key="4">
    <source>
        <dbReference type="EMBL" id="CAL4787727.1"/>
    </source>
</evidence>
<dbReference type="OrthoDB" id="541883at2759"/>
<dbReference type="SUPFAM" id="SSF52151">
    <property type="entry name" value="FabD/lysophospholipase-like"/>
    <property type="match status" value="1"/>
</dbReference>
<dbReference type="GO" id="GO:0016740">
    <property type="term" value="F:transferase activity"/>
    <property type="evidence" value="ECO:0007669"/>
    <property type="project" value="InterPro"/>
</dbReference>
<reference evidence="4 5" key="2">
    <citation type="submission" date="2024-05" db="EMBL/GenBank/DDBJ databases">
        <authorList>
            <person name="Chen Y."/>
            <person name="Shah S."/>
            <person name="Dougan E. K."/>
            <person name="Thang M."/>
            <person name="Chan C."/>
        </authorList>
    </citation>
    <scope>NUCLEOTIDE SEQUENCE [LARGE SCALE GENOMIC DNA]</scope>
</reference>
<keyword evidence="5" id="KW-1185">Reference proteome</keyword>
<dbReference type="SUPFAM" id="SSF55048">
    <property type="entry name" value="Probable ACP-binding domain of malonyl-CoA ACP transacylase"/>
    <property type="match status" value="1"/>
</dbReference>
<dbReference type="PROSITE" id="PS50088">
    <property type="entry name" value="ANK_REPEAT"/>
    <property type="match status" value="1"/>
</dbReference>
<evidence type="ECO:0000313" key="3">
    <source>
        <dbReference type="EMBL" id="CAI4000415.1"/>
    </source>
</evidence>
<dbReference type="EMBL" id="CAMXCT020002779">
    <property type="protein sequence ID" value="CAL1153790.1"/>
    <property type="molecule type" value="Genomic_DNA"/>
</dbReference>
<name>A0A9P1G7B2_9DINO</name>